<dbReference type="RefSeq" id="WP_137092082.1">
    <property type="nucleotide sequence ID" value="NZ_CP028923.1"/>
</dbReference>
<dbReference type="KEGG" id="fpf:DCC35_18030"/>
<dbReference type="GO" id="GO:0016020">
    <property type="term" value="C:membrane"/>
    <property type="evidence" value="ECO:0007669"/>
    <property type="project" value="TreeGrafter"/>
</dbReference>
<protein>
    <submittedName>
        <fullName evidence="3">Acyltransferase</fullName>
    </submittedName>
</protein>
<feature type="transmembrane region" description="Helical" evidence="1">
    <location>
        <begin position="132"/>
        <end position="153"/>
    </location>
</feature>
<feature type="transmembrane region" description="Helical" evidence="1">
    <location>
        <begin position="277"/>
        <end position="297"/>
    </location>
</feature>
<dbReference type="GO" id="GO:0016747">
    <property type="term" value="F:acyltransferase activity, transferring groups other than amino-acyl groups"/>
    <property type="evidence" value="ECO:0007669"/>
    <property type="project" value="InterPro"/>
</dbReference>
<dbReference type="InterPro" id="IPR050879">
    <property type="entry name" value="Acyltransferase_3"/>
</dbReference>
<sequence length="358" mass="42078">MKRLEILDYSRFFAAIFVLLFHYTFNGITNGKIQSISHIPWLIDFTKYGYLGVELFFMISGFVIYISSKEKSPISFSINRATRLYPTYWFAVLLTSFFAFFLGGELMSVTVTQILSNLTMLQSFLEIEHIDGVYWTLIFEIKFYFAFFILLLLGLQKFLKYIFICWPLLFCTALFFGKESIIYLGEYYYFFCAGALFGIIKENNKEWSAILSLIITYFFCIYFSISKSMELSQIKETFYSQLITGTIISSFFILFIIQNLNKVQNLKLPYSKTAGGLTYSLYLIHAHIGYMLINYFANDTNLVLAYILIFLTIIAISFFIHKVIEIKLHNYWKSFFSYLIGSFSRLKKYYSNPAKERY</sequence>
<organism evidence="3 4">
    <name type="scientific">Mangrovivirga cuniculi</name>
    <dbReference type="NCBI Taxonomy" id="2715131"/>
    <lineage>
        <taxon>Bacteria</taxon>
        <taxon>Pseudomonadati</taxon>
        <taxon>Bacteroidota</taxon>
        <taxon>Cytophagia</taxon>
        <taxon>Cytophagales</taxon>
        <taxon>Mangrovivirgaceae</taxon>
        <taxon>Mangrovivirga</taxon>
    </lineage>
</organism>
<dbReference type="Proteomes" id="UP000298616">
    <property type="component" value="Chromosome"/>
</dbReference>
<gene>
    <name evidence="3" type="ORF">DCC35_18030</name>
</gene>
<keyword evidence="3" id="KW-0808">Transferase</keyword>
<evidence type="ECO:0000259" key="2">
    <source>
        <dbReference type="Pfam" id="PF01757"/>
    </source>
</evidence>
<feature type="transmembrane region" description="Helical" evidence="1">
    <location>
        <begin position="48"/>
        <end position="67"/>
    </location>
</feature>
<dbReference type="EMBL" id="CP028923">
    <property type="protein sequence ID" value="QCK16493.1"/>
    <property type="molecule type" value="Genomic_DNA"/>
</dbReference>
<keyword evidence="1" id="KW-1133">Transmembrane helix</keyword>
<dbReference type="PANTHER" id="PTHR23028:SF53">
    <property type="entry name" value="ACYL_TRANSF_3 DOMAIN-CONTAINING PROTEIN"/>
    <property type="match status" value="1"/>
</dbReference>
<feature type="transmembrane region" description="Helical" evidence="1">
    <location>
        <begin position="207"/>
        <end position="225"/>
    </location>
</feature>
<dbReference type="AlphaFoldDB" id="A0A4D7JNY0"/>
<keyword evidence="4" id="KW-1185">Reference proteome</keyword>
<keyword evidence="1" id="KW-0812">Transmembrane</keyword>
<evidence type="ECO:0000313" key="3">
    <source>
        <dbReference type="EMBL" id="QCK16493.1"/>
    </source>
</evidence>
<feature type="transmembrane region" description="Helical" evidence="1">
    <location>
        <begin position="303"/>
        <end position="324"/>
    </location>
</feature>
<dbReference type="OrthoDB" id="290051at2"/>
<evidence type="ECO:0000313" key="4">
    <source>
        <dbReference type="Proteomes" id="UP000298616"/>
    </source>
</evidence>
<dbReference type="GO" id="GO:0009103">
    <property type="term" value="P:lipopolysaccharide biosynthetic process"/>
    <property type="evidence" value="ECO:0007669"/>
    <property type="project" value="TreeGrafter"/>
</dbReference>
<name>A0A4D7JNY0_9BACT</name>
<keyword evidence="1" id="KW-0472">Membrane</keyword>
<proteinExistence type="predicted"/>
<dbReference type="InterPro" id="IPR002656">
    <property type="entry name" value="Acyl_transf_3_dom"/>
</dbReference>
<feature type="transmembrane region" description="Helical" evidence="1">
    <location>
        <begin position="237"/>
        <end position="257"/>
    </location>
</feature>
<keyword evidence="3" id="KW-0012">Acyltransferase</keyword>
<feature type="transmembrane region" description="Helical" evidence="1">
    <location>
        <begin position="12"/>
        <end position="28"/>
    </location>
</feature>
<feature type="domain" description="Acyltransferase 3" evidence="2">
    <location>
        <begin position="7"/>
        <end position="320"/>
    </location>
</feature>
<evidence type="ECO:0000256" key="1">
    <source>
        <dbReference type="SAM" id="Phobius"/>
    </source>
</evidence>
<feature type="transmembrane region" description="Helical" evidence="1">
    <location>
        <begin position="88"/>
        <end position="112"/>
    </location>
</feature>
<dbReference type="Pfam" id="PF01757">
    <property type="entry name" value="Acyl_transf_3"/>
    <property type="match status" value="1"/>
</dbReference>
<dbReference type="PANTHER" id="PTHR23028">
    <property type="entry name" value="ACETYLTRANSFERASE"/>
    <property type="match status" value="1"/>
</dbReference>
<accession>A0A4D7JNY0</accession>
<reference evidence="3 4" key="1">
    <citation type="submission" date="2018-04" db="EMBL/GenBank/DDBJ databases">
        <title>Complete genome uncultured novel isolate.</title>
        <authorList>
            <person name="Merlino G."/>
        </authorList>
    </citation>
    <scope>NUCLEOTIDE SEQUENCE [LARGE SCALE GENOMIC DNA]</scope>
    <source>
        <strain evidence="4">R1DC9</strain>
    </source>
</reference>
<feature type="transmembrane region" description="Helical" evidence="1">
    <location>
        <begin position="158"/>
        <end position="176"/>
    </location>
</feature>